<protein>
    <submittedName>
        <fullName evidence="2">Uncharacterized protein</fullName>
    </submittedName>
</protein>
<feature type="compositionally biased region" description="Acidic residues" evidence="1">
    <location>
        <begin position="506"/>
        <end position="517"/>
    </location>
</feature>
<accession>A0AAD3CXU2</accession>
<feature type="region of interest" description="Disordered" evidence="1">
    <location>
        <begin position="806"/>
        <end position="843"/>
    </location>
</feature>
<feature type="compositionally biased region" description="Acidic residues" evidence="1">
    <location>
        <begin position="362"/>
        <end position="383"/>
    </location>
</feature>
<feature type="compositionally biased region" description="Acidic residues" evidence="1">
    <location>
        <begin position="548"/>
        <end position="561"/>
    </location>
</feature>
<feature type="region of interest" description="Disordered" evidence="1">
    <location>
        <begin position="190"/>
        <end position="390"/>
    </location>
</feature>
<proteinExistence type="predicted"/>
<feature type="region of interest" description="Disordered" evidence="1">
    <location>
        <begin position="632"/>
        <end position="748"/>
    </location>
</feature>
<evidence type="ECO:0000313" key="2">
    <source>
        <dbReference type="EMBL" id="GFH52900.1"/>
    </source>
</evidence>
<feature type="compositionally biased region" description="Polar residues" evidence="1">
    <location>
        <begin position="713"/>
        <end position="728"/>
    </location>
</feature>
<gene>
    <name evidence="2" type="ORF">CTEN210_09376</name>
</gene>
<reference evidence="2 3" key="1">
    <citation type="journal article" date="2021" name="Sci. Rep.">
        <title>The genome of the diatom Chaetoceros tenuissimus carries an ancient integrated fragment of an extant virus.</title>
        <authorList>
            <person name="Hongo Y."/>
            <person name="Kimura K."/>
            <person name="Takaki Y."/>
            <person name="Yoshida Y."/>
            <person name="Baba S."/>
            <person name="Kobayashi G."/>
            <person name="Nagasaki K."/>
            <person name="Hano T."/>
            <person name="Tomaru Y."/>
        </authorList>
    </citation>
    <scope>NUCLEOTIDE SEQUENCE [LARGE SCALE GENOMIC DNA]</scope>
    <source>
        <strain evidence="2 3">NIES-3715</strain>
    </source>
</reference>
<evidence type="ECO:0000256" key="1">
    <source>
        <dbReference type="SAM" id="MobiDB-lite"/>
    </source>
</evidence>
<name>A0AAD3CXU2_9STRA</name>
<feature type="compositionally biased region" description="Basic and acidic residues" evidence="1">
    <location>
        <begin position="234"/>
        <end position="250"/>
    </location>
</feature>
<feature type="region of interest" description="Disordered" evidence="1">
    <location>
        <begin position="880"/>
        <end position="928"/>
    </location>
</feature>
<feature type="compositionally biased region" description="Polar residues" evidence="1">
    <location>
        <begin position="814"/>
        <end position="838"/>
    </location>
</feature>
<organism evidence="2 3">
    <name type="scientific">Chaetoceros tenuissimus</name>
    <dbReference type="NCBI Taxonomy" id="426638"/>
    <lineage>
        <taxon>Eukaryota</taxon>
        <taxon>Sar</taxon>
        <taxon>Stramenopiles</taxon>
        <taxon>Ochrophyta</taxon>
        <taxon>Bacillariophyta</taxon>
        <taxon>Coscinodiscophyceae</taxon>
        <taxon>Chaetocerotophycidae</taxon>
        <taxon>Chaetocerotales</taxon>
        <taxon>Chaetocerotaceae</taxon>
        <taxon>Chaetoceros</taxon>
    </lineage>
</organism>
<sequence length="1036" mass="115807">MTSSYQSNHDELFHRLDDQMRSYRKTITQPNNYSNKKVVSKAEIKQASQFLHTQHDRLSNIESSFPQLVDLLLEKDQDKLSLSALSNQMRHLHSLHAKQILHIESLLVTQFGYQNSYLKEDANTASVIQQQQKTKLNQMLLQTRTRNEEIYFEQDIVGGPLSRLSEATYETDATVTPMSMSLNSVGLSLSGNPYSGSRRKRTPGGSFISIREHDDENLHGGGMKLEQELDMETEERGSPPKSSFQKDDLPKTPNLKELQLSDATLSFLEKSSPPSSVSDSLVDSMENDENDDKVSEDGSFHPSLDDSFDLDEIREACESMCQYDNDDVAEDKEPIGEQQSNTPKEERTGSIENIIDYPQNEQSEDYSYESEESEDDFDDEDETTLSITSTVVRDVNRVRQELNLTNDDSQECPNWSESRIEEKDSYNTNENEKKNLDQTIIPSIIVETSTVKDLDKAFVDSMKEDENKHENSNPIDCSITRIQVGNERSDTSVSIHDVQGMSTVDFADEGSETESEESFYSVGTDSEHSPRSTIDTSLYLRSPNHLEEVDDKYEGDDEVESDNEKGADCSMGSDAKIEASGPRNSLEAEASMSPLDRFQVQILSGGTECKVTPIGGDIMKASNSPIVQVTSPVLPSSVSSREKRKQQAVRKSEASEDDSESILFKRNEEVPSSSFEDEAAPSASFQSPEVKRSSDQVGEMKRDMSLQDEASIAESTQTDLKSFVSSHTSFDEEDENETESILTSRASSTRKSLLESNISVENSKDRGFFENTLENTVIPEETSIQNQALGSQLSISRASIDRASEKLGRDSSLSKRLSQGQESSPLQKSTQISSTPITGETPKASAAIKSIMSRTPRAAAFIEKHMGEEDKGRLIEVLQKATSSVKSERRRRSSTRNTGAMMNLDSDFASESPRKSNANEKSFASTLPEDDDRLINPVSLQEYESAAPIIRKLISCDDLNRGIIALNNWLISQGDDVPSSFAESTAVDILGKTFEKKQVKRIFPCLCSLHRMMIIRKKNGSNDKSEMHYVIYKEKK</sequence>
<feature type="region of interest" description="Disordered" evidence="1">
    <location>
        <begin position="499"/>
        <end position="592"/>
    </location>
</feature>
<dbReference type="Proteomes" id="UP001054902">
    <property type="component" value="Unassembled WGS sequence"/>
</dbReference>
<dbReference type="AlphaFoldDB" id="A0AAD3CXU2"/>
<comment type="caution">
    <text evidence="2">The sequence shown here is derived from an EMBL/GenBank/DDBJ whole genome shotgun (WGS) entry which is preliminary data.</text>
</comment>
<dbReference type="EMBL" id="BLLK01000046">
    <property type="protein sequence ID" value="GFH52900.1"/>
    <property type="molecule type" value="Genomic_DNA"/>
</dbReference>
<evidence type="ECO:0000313" key="3">
    <source>
        <dbReference type="Proteomes" id="UP001054902"/>
    </source>
</evidence>
<feature type="compositionally biased region" description="Low complexity" evidence="1">
    <location>
        <begin position="271"/>
        <end position="284"/>
    </location>
</feature>
<keyword evidence="3" id="KW-1185">Reference proteome</keyword>
<feature type="compositionally biased region" description="Basic and acidic residues" evidence="1">
    <location>
        <begin position="689"/>
        <end position="705"/>
    </location>
</feature>
<feature type="compositionally biased region" description="Polar residues" evidence="1">
    <location>
        <begin position="739"/>
        <end position="748"/>
    </location>
</feature>